<organism evidence="2 3">
    <name type="scientific">Ascaris lumbricoides</name>
    <name type="common">Giant roundworm</name>
    <dbReference type="NCBI Taxonomy" id="6252"/>
    <lineage>
        <taxon>Eukaryota</taxon>
        <taxon>Metazoa</taxon>
        <taxon>Ecdysozoa</taxon>
        <taxon>Nematoda</taxon>
        <taxon>Chromadorea</taxon>
        <taxon>Rhabditida</taxon>
        <taxon>Spirurina</taxon>
        <taxon>Ascaridomorpha</taxon>
        <taxon>Ascaridoidea</taxon>
        <taxon>Ascarididae</taxon>
        <taxon>Ascaris</taxon>
    </lineage>
</organism>
<keyword evidence="1" id="KW-0812">Transmembrane</keyword>
<reference evidence="3" key="1">
    <citation type="submission" date="2017-02" db="UniProtKB">
        <authorList>
            <consortium name="WormBaseParasite"/>
        </authorList>
    </citation>
    <scope>IDENTIFICATION</scope>
</reference>
<keyword evidence="1" id="KW-0472">Membrane</keyword>
<dbReference type="AlphaFoldDB" id="A0A0M3IMT9"/>
<dbReference type="WBParaSite" id="ALUE_0002006701-mRNA-1">
    <property type="protein sequence ID" value="ALUE_0002006701-mRNA-1"/>
    <property type="gene ID" value="ALUE_0002006701"/>
</dbReference>
<feature type="transmembrane region" description="Helical" evidence="1">
    <location>
        <begin position="12"/>
        <end position="31"/>
    </location>
</feature>
<keyword evidence="2" id="KW-1185">Reference proteome</keyword>
<name>A0A0M3IMT9_ASCLU</name>
<evidence type="ECO:0000256" key="1">
    <source>
        <dbReference type="SAM" id="Phobius"/>
    </source>
</evidence>
<proteinExistence type="predicted"/>
<protein>
    <submittedName>
        <fullName evidence="3">EB domain-containing protein</fullName>
    </submittedName>
</protein>
<sequence length="52" mass="6154">MYIKHCACRCRYYSLIFGCSYIRIIYCAYRFCNIDYSNSTCRSNGQGQCINN</sequence>
<dbReference type="Proteomes" id="UP000036681">
    <property type="component" value="Unplaced"/>
</dbReference>
<evidence type="ECO:0000313" key="3">
    <source>
        <dbReference type="WBParaSite" id="ALUE_0002006701-mRNA-1"/>
    </source>
</evidence>
<evidence type="ECO:0000313" key="2">
    <source>
        <dbReference type="Proteomes" id="UP000036681"/>
    </source>
</evidence>
<accession>A0A0M3IMT9</accession>
<keyword evidence="1" id="KW-1133">Transmembrane helix</keyword>